<dbReference type="GO" id="GO:0003677">
    <property type="term" value="F:DNA binding"/>
    <property type="evidence" value="ECO:0007669"/>
    <property type="project" value="InterPro"/>
</dbReference>
<dbReference type="RefSeq" id="WP_203772379.1">
    <property type="nucleotide sequence ID" value="NZ_BAAAYJ010000097.1"/>
</dbReference>
<dbReference type="Gene3D" id="1.25.40.10">
    <property type="entry name" value="Tetratricopeptide repeat domain"/>
    <property type="match status" value="1"/>
</dbReference>
<dbReference type="Proteomes" id="UP000647172">
    <property type="component" value="Unassembled WGS sequence"/>
</dbReference>
<dbReference type="Gene3D" id="1.10.260.40">
    <property type="entry name" value="lambda repressor-like DNA-binding domains"/>
    <property type="match status" value="1"/>
</dbReference>
<dbReference type="InterPro" id="IPR011990">
    <property type="entry name" value="TPR-like_helical_dom_sf"/>
</dbReference>
<dbReference type="SUPFAM" id="SSF47413">
    <property type="entry name" value="lambda repressor-like DNA-binding domains"/>
    <property type="match status" value="1"/>
</dbReference>
<evidence type="ECO:0000259" key="1">
    <source>
        <dbReference type="PROSITE" id="PS50943"/>
    </source>
</evidence>
<gene>
    <name evidence="2" type="ORF">Ani05nite_51850</name>
</gene>
<dbReference type="CDD" id="cd00093">
    <property type="entry name" value="HTH_XRE"/>
    <property type="match status" value="1"/>
</dbReference>
<dbReference type="Pfam" id="PF13560">
    <property type="entry name" value="HTH_31"/>
    <property type="match status" value="1"/>
</dbReference>
<dbReference type="PROSITE" id="PS50943">
    <property type="entry name" value="HTH_CROC1"/>
    <property type="match status" value="1"/>
</dbReference>
<protein>
    <submittedName>
        <fullName evidence="2">Transcriptional regulator</fullName>
    </submittedName>
</protein>
<dbReference type="InterPro" id="IPR010982">
    <property type="entry name" value="Lambda_DNA-bd_dom_sf"/>
</dbReference>
<feature type="domain" description="HTH cro/C1-type" evidence="1">
    <location>
        <begin position="19"/>
        <end position="72"/>
    </location>
</feature>
<reference evidence="2" key="1">
    <citation type="submission" date="2021-01" db="EMBL/GenBank/DDBJ databases">
        <title>Whole genome shotgun sequence of Actinoplanes nipponensis NBRC 14063.</title>
        <authorList>
            <person name="Komaki H."/>
            <person name="Tamura T."/>
        </authorList>
    </citation>
    <scope>NUCLEOTIDE SEQUENCE</scope>
    <source>
        <strain evidence="2">NBRC 14063</strain>
    </source>
</reference>
<evidence type="ECO:0000313" key="3">
    <source>
        <dbReference type="Proteomes" id="UP000647172"/>
    </source>
</evidence>
<dbReference type="EMBL" id="BOMQ01000061">
    <property type="protein sequence ID" value="GIE51651.1"/>
    <property type="molecule type" value="Genomic_DNA"/>
</dbReference>
<comment type="caution">
    <text evidence="2">The sequence shown here is derived from an EMBL/GenBank/DDBJ whole genome shotgun (WGS) entry which is preliminary data.</text>
</comment>
<dbReference type="SMART" id="SM00530">
    <property type="entry name" value="HTH_XRE"/>
    <property type="match status" value="1"/>
</dbReference>
<dbReference type="InterPro" id="IPR001387">
    <property type="entry name" value="Cro/C1-type_HTH"/>
</dbReference>
<sequence length="465" mass="50197">MPADRQPAQRAWIEYGRRLRAWRRRAGLTQRQVGDHLGYHHTVISKVEQGLREVPAGAAPRLDRLLRAGGELISVPDARADRPEPADLALAESGFLPLPHGGGTTLVRPTDCGWPTSLPEHGLLCPRHGDTGCAVPGPAAAHQMTVALDERLRRGLPIGSDPDVVHSLAATLIGWSRRGAEETPESIDGPAGAVLRVTMRWARAEQAAGRPPLTSLQFAAHFAQLLGRLQMQRGRRATAMAWFTQGLRWAAVSDQPAARATLLSDMCTLTRLDDDAGGALAYAQALEDVDPTRTWTTLLAHLYQARAYALRGDAAGCHQHLARTRRDRPRLGERDRLEAPWLDGDSGDLRLETGAAGALRDLAVRTGERRAATRAVAASEQALTCATTHTRSTRVLLSLRLADSLACAGDPEQAVATSSAVLAEAISSGRSTITEELRGLRSRLSARWADSAPVRAFETRLSQLS</sequence>
<organism evidence="2 3">
    <name type="scientific">Actinoplanes nipponensis</name>
    <dbReference type="NCBI Taxonomy" id="135950"/>
    <lineage>
        <taxon>Bacteria</taxon>
        <taxon>Bacillati</taxon>
        <taxon>Actinomycetota</taxon>
        <taxon>Actinomycetes</taxon>
        <taxon>Micromonosporales</taxon>
        <taxon>Micromonosporaceae</taxon>
        <taxon>Actinoplanes</taxon>
    </lineage>
</organism>
<keyword evidence="3" id="KW-1185">Reference proteome</keyword>
<proteinExistence type="predicted"/>
<evidence type="ECO:0000313" key="2">
    <source>
        <dbReference type="EMBL" id="GIE51651.1"/>
    </source>
</evidence>
<dbReference type="AlphaFoldDB" id="A0A919MNJ6"/>
<name>A0A919MNJ6_9ACTN</name>
<accession>A0A919MNJ6</accession>